<feature type="compositionally biased region" description="Basic and acidic residues" evidence="1">
    <location>
        <begin position="414"/>
        <end position="431"/>
    </location>
</feature>
<feature type="compositionally biased region" description="Gly residues" evidence="1">
    <location>
        <begin position="396"/>
        <end position="408"/>
    </location>
</feature>
<sequence>MIERGSGRTSGLTDWQLMDVNSMWACLQDHDTANHWKQVAGWRKVCDLAQIHLGRLQEYRRGLAEAWPPETSAASGTYLAELDELIAKVQHTHDAAAANYTALSAATQAIGTTRAELRKVYEEYAGKLQQRQAYEATAADPKAVMGSRVTESPVTDAELERLNVQARGMMFNLSGELQQAQATLQKPPPRPKTNPGIDQSDADAYDAIAAPVLPPIIPVPLSNKSTIQPPPATASVPAPTAPGVGPVLGGVLGTITPGPTNSPPPINATPPTPPNPTPGFGAPPLPPTTSARGDSSGTPRPQPSPTNQLGSRNPSATTGNSPTQPRPMPPGGLIGGTPGMGLGQPGSGSSSPRRINPVGGVIGGGGAGTGPTGGAGSRPGGGRISGAMHGLSPSGYGVGANGGIGATTGGRPTVRPDAHETPREEKRHWDPDQPWDTDEGVAPVVRPPNEEGPIDPGPAIGLDR</sequence>
<dbReference type="RefSeq" id="WP_377508688.1">
    <property type="nucleotide sequence ID" value="NZ_JBHSQS010000005.1"/>
</dbReference>
<name>A0ABW1H1R3_9ACTN</name>
<keyword evidence="3" id="KW-1185">Reference proteome</keyword>
<evidence type="ECO:0000256" key="1">
    <source>
        <dbReference type="SAM" id="MobiDB-lite"/>
    </source>
</evidence>
<accession>A0ABW1H1R3</accession>
<gene>
    <name evidence="2" type="ORF">ACFQGL_09705</name>
</gene>
<evidence type="ECO:0000313" key="3">
    <source>
        <dbReference type="Proteomes" id="UP001596226"/>
    </source>
</evidence>
<dbReference type="Proteomes" id="UP001596226">
    <property type="component" value="Unassembled WGS sequence"/>
</dbReference>
<comment type="caution">
    <text evidence="2">The sequence shown here is derived from an EMBL/GenBank/DDBJ whole genome shotgun (WGS) entry which is preliminary data.</text>
</comment>
<protein>
    <recommendedName>
        <fullName evidence="4">PPE family protein</fullName>
    </recommendedName>
</protein>
<evidence type="ECO:0008006" key="4">
    <source>
        <dbReference type="Google" id="ProtNLM"/>
    </source>
</evidence>
<dbReference type="EMBL" id="JBHSQS010000005">
    <property type="protein sequence ID" value="MFC5923614.1"/>
    <property type="molecule type" value="Genomic_DNA"/>
</dbReference>
<organism evidence="2 3">
    <name type="scientific">Micromonospora vulcania</name>
    <dbReference type="NCBI Taxonomy" id="1441873"/>
    <lineage>
        <taxon>Bacteria</taxon>
        <taxon>Bacillati</taxon>
        <taxon>Actinomycetota</taxon>
        <taxon>Actinomycetes</taxon>
        <taxon>Micromonosporales</taxon>
        <taxon>Micromonosporaceae</taxon>
        <taxon>Micromonospora</taxon>
    </lineage>
</organism>
<feature type="region of interest" description="Disordered" evidence="1">
    <location>
        <begin position="178"/>
        <end position="200"/>
    </location>
</feature>
<feature type="compositionally biased region" description="Pro residues" evidence="1">
    <location>
        <begin position="260"/>
        <end position="287"/>
    </location>
</feature>
<feature type="compositionally biased region" description="Gly residues" evidence="1">
    <location>
        <begin position="360"/>
        <end position="384"/>
    </location>
</feature>
<proteinExistence type="predicted"/>
<evidence type="ECO:0000313" key="2">
    <source>
        <dbReference type="EMBL" id="MFC5923614.1"/>
    </source>
</evidence>
<feature type="compositionally biased region" description="Low complexity" evidence="1">
    <location>
        <begin position="233"/>
        <end position="245"/>
    </location>
</feature>
<feature type="region of interest" description="Disordered" evidence="1">
    <location>
        <begin position="228"/>
        <end position="464"/>
    </location>
</feature>
<reference evidence="3" key="1">
    <citation type="journal article" date="2019" name="Int. J. Syst. Evol. Microbiol.">
        <title>The Global Catalogue of Microorganisms (GCM) 10K type strain sequencing project: providing services to taxonomists for standard genome sequencing and annotation.</title>
        <authorList>
            <consortium name="The Broad Institute Genomics Platform"/>
            <consortium name="The Broad Institute Genome Sequencing Center for Infectious Disease"/>
            <person name="Wu L."/>
            <person name="Ma J."/>
        </authorList>
    </citation>
    <scope>NUCLEOTIDE SEQUENCE [LARGE SCALE GENOMIC DNA]</scope>
    <source>
        <strain evidence="3">CGMCC 4.7144</strain>
    </source>
</reference>
<feature type="compositionally biased region" description="Polar residues" evidence="1">
    <location>
        <begin position="290"/>
        <end position="323"/>
    </location>
</feature>
<feature type="compositionally biased region" description="Gly residues" evidence="1">
    <location>
        <begin position="332"/>
        <end position="346"/>
    </location>
</feature>